<dbReference type="GO" id="GO:1900376">
    <property type="term" value="P:regulation of secondary metabolite biosynthetic process"/>
    <property type="evidence" value="ECO:0007669"/>
    <property type="project" value="TreeGrafter"/>
</dbReference>
<reference evidence="2 3" key="1">
    <citation type="submission" date="2019-01" db="EMBL/GenBank/DDBJ databases">
        <title>Sinorhodobacter populi sp. nov. isolated from the symptomatic bark tissue of Populus euramericana canker.</title>
        <authorList>
            <person name="Xu G."/>
        </authorList>
    </citation>
    <scope>NUCLEOTIDE SEQUENCE [LARGE SCALE GENOMIC DNA]</scope>
    <source>
        <strain evidence="2 3">SK2B-1</strain>
    </source>
</reference>
<dbReference type="Gene3D" id="1.10.10.10">
    <property type="entry name" value="Winged helix-like DNA-binding domain superfamily/Winged helix DNA-binding domain"/>
    <property type="match status" value="1"/>
</dbReference>
<comment type="cofactor">
    <cofactor evidence="1">
        <name>Mn(2+)</name>
        <dbReference type="ChEBI" id="CHEBI:29035"/>
    </cofactor>
    <cofactor evidence="1">
        <name>Fe(2+)</name>
        <dbReference type="ChEBI" id="CHEBI:29033"/>
    </cofactor>
    <text evidence="1">Binds 1 Mn(2+) or Fe(2+) ion per subunit.</text>
</comment>
<dbReference type="SUPFAM" id="SSF46785">
    <property type="entry name" value="Winged helix' DNA-binding domain"/>
    <property type="match status" value="1"/>
</dbReference>
<keyword evidence="1" id="KW-0408">Iron</keyword>
<dbReference type="PANTHER" id="PTHR33202:SF7">
    <property type="entry name" value="FERRIC UPTAKE REGULATION PROTEIN"/>
    <property type="match status" value="1"/>
</dbReference>
<evidence type="ECO:0000313" key="3">
    <source>
        <dbReference type="Proteomes" id="UP000284476"/>
    </source>
</evidence>
<dbReference type="PANTHER" id="PTHR33202">
    <property type="entry name" value="ZINC UPTAKE REGULATION PROTEIN"/>
    <property type="match status" value="1"/>
</dbReference>
<dbReference type="Proteomes" id="UP000284476">
    <property type="component" value="Unassembled WGS sequence"/>
</dbReference>
<dbReference type="AlphaFoldDB" id="A0A443JGI6"/>
<evidence type="ECO:0000256" key="1">
    <source>
        <dbReference type="PIRSR" id="PIRSR602481-2"/>
    </source>
</evidence>
<evidence type="ECO:0000313" key="2">
    <source>
        <dbReference type="EMBL" id="RWR19534.1"/>
    </source>
</evidence>
<sequence>MQLQISRNINLTPPDSPRIFVATHSQYMRSIMTLSHDSGLAPDEARRILSEAGLRATRQRLAMIDILFGQPPAHVSAEGLYDEVRRRGAPGSLSRVYGSLKHFCASGLMRRVPIYGNTAWYELQGEDHHHFYVEDEDRLLDIPPDLIRLGDLPPPPPGYTISGVDVLCRIRRDDASEHRS</sequence>
<comment type="caution">
    <text evidence="2">The sequence shown here is derived from an EMBL/GenBank/DDBJ whole genome shotgun (WGS) entry which is preliminary data.</text>
</comment>
<dbReference type="GO" id="GO:0008270">
    <property type="term" value="F:zinc ion binding"/>
    <property type="evidence" value="ECO:0007669"/>
    <property type="project" value="TreeGrafter"/>
</dbReference>
<dbReference type="InterPro" id="IPR002481">
    <property type="entry name" value="FUR"/>
</dbReference>
<dbReference type="InterPro" id="IPR036390">
    <property type="entry name" value="WH_DNA-bd_sf"/>
</dbReference>
<reference evidence="2 3" key="2">
    <citation type="submission" date="2019-01" db="EMBL/GenBank/DDBJ databases">
        <authorList>
            <person name="Li Y."/>
        </authorList>
    </citation>
    <scope>NUCLEOTIDE SEQUENCE [LARGE SCALE GENOMIC DNA]</scope>
    <source>
        <strain evidence="2 3">SK2B-1</strain>
    </source>
</reference>
<dbReference type="GO" id="GO:0045892">
    <property type="term" value="P:negative regulation of DNA-templated transcription"/>
    <property type="evidence" value="ECO:0007669"/>
    <property type="project" value="TreeGrafter"/>
</dbReference>
<keyword evidence="1" id="KW-0479">Metal-binding</keyword>
<dbReference type="Pfam" id="PF01475">
    <property type="entry name" value="FUR"/>
    <property type="match status" value="1"/>
</dbReference>
<accession>A0A443JGI6</accession>
<dbReference type="EMBL" id="SAUZ01000015">
    <property type="protein sequence ID" value="RWR19534.1"/>
    <property type="molecule type" value="Genomic_DNA"/>
</dbReference>
<dbReference type="GO" id="GO:0003700">
    <property type="term" value="F:DNA-binding transcription factor activity"/>
    <property type="evidence" value="ECO:0007669"/>
    <property type="project" value="InterPro"/>
</dbReference>
<gene>
    <name evidence="2" type="ORF">D2T30_13525</name>
</gene>
<proteinExistence type="predicted"/>
<dbReference type="GO" id="GO:0000976">
    <property type="term" value="F:transcription cis-regulatory region binding"/>
    <property type="evidence" value="ECO:0007669"/>
    <property type="project" value="TreeGrafter"/>
</dbReference>
<dbReference type="InterPro" id="IPR036388">
    <property type="entry name" value="WH-like_DNA-bd_sf"/>
</dbReference>
<feature type="binding site" evidence="1">
    <location>
        <position position="128"/>
    </location>
    <ligand>
        <name>Fe cation</name>
        <dbReference type="ChEBI" id="CHEBI:24875"/>
    </ligand>
</feature>
<name>A0A443JGI6_9RHOB</name>
<protein>
    <submittedName>
        <fullName evidence="2">Transcriptional repressor</fullName>
    </submittedName>
</protein>
<organism evidence="2 3">
    <name type="scientific">Paenirhodobacter populi</name>
    <dbReference type="NCBI Taxonomy" id="2306993"/>
    <lineage>
        <taxon>Bacteria</taxon>
        <taxon>Pseudomonadati</taxon>
        <taxon>Pseudomonadota</taxon>
        <taxon>Alphaproteobacteria</taxon>
        <taxon>Rhodobacterales</taxon>
        <taxon>Rhodobacter group</taxon>
        <taxon>Paenirhodobacter</taxon>
    </lineage>
</organism>